<gene>
    <name evidence="1" type="ORF">SHI21_10315</name>
</gene>
<dbReference type="Pfam" id="PF10387">
    <property type="entry name" value="DUF2442"/>
    <property type="match status" value="1"/>
</dbReference>
<dbReference type="EMBL" id="JAYGJQ010000002">
    <property type="protein sequence ID" value="MEA9356601.1"/>
    <property type="molecule type" value="Genomic_DNA"/>
</dbReference>
<organism evidence="1 2">
    <name type="scientific">Bacteriovorax antarcticus</name>
    <dbReference type="NCBI Taxonomy" id="3088717"/>
    <lineage>
        <taxon>Bacteria</taxon>
        <taxon>Pseudomonadati</taxon>
        <taxon>Bdellovibrionota</taxon>
        <taxon>Bacteriovoracia</taxon>
        <taxon>Bacteriovoracales</taxon>
        <taxon>Bacteriovoracaceae</taxon>
        <taxon>Bacteriovorax</taxon>
    </lineage>
</organism>
<name>A0ABU5VU67_9BACT</name>
<sequence>MSKKILKIKSAIYIKNYELLITFQDGKEVNVDFYDFLKSSTNPQIRDYLILEKFKAFKIKDHDLLWGDFDLLFPIEDLYSGKISA</sequence>
<comment type="caution">
    <text evidence="1">The sequence shown here is derived from an EMBL/GenBank/DDBJ whole genome shotgun (WGS) entry which is preliminary data.</text>
</comment>
<keyword evidence="2" id="KW-1185">Reference proteome</keyword>
<protein>
    <submittedName>
        <fullName evidence="1">DUF2442 domain-containing protein</fullName>
    </submittedName>
</protein>
<dbReference type="InterPro" id="IPR036782">
    <property type="entry name" value="NE0471-like_N"/>
</dbReference>
<dbReference type="RefSeq" id="WP_323576407.1">
    <property type="nucleotide sequence ID" value="NZ_JAYGJQ010000002.1"/>
</dbReference>
<dbReference type="SUPFAM" id="SSF143880">
    <property type="entry name" value="NE0471 N-terminal domain-like"/>
    <property type="match status" value="1"/>
</dbReference>
<dbReference type="InterPro" id="IPR018841">
    <property type="entry name" value="DUF2442"/>
</dbReference>
<dbReference type="Gene3D" id="3.30.2020.10">
    <property type="entry name" value="NE0471-like N-terminal domain"/>
    <property type="match status" value="1"/>
</dbReference>
<dbReference type="Proteomes" id="UP001302274">
    <property type="component" value="Unassembled WGS sequence"/>
</dbReference>
<evidence type="ECO:0000313" key="2">
    <source>
        <dbReference type="Proteomes" id="UP001302274"/>
    </source>
</evidence>
<evidence type="ECO:0000313" key="1">
    <source>
        <dbReference type="EMBL" id="MEA9356601.1"/>
    </source>
</evidence>
<proteinExistence type="predicted"/>
<accession>A0ABU5VU67</accession>
<reference evidence="1 2" key="1">
    <citation type="submission" date="2023-11" db="EMBL/GenBank/DDBJ databases">
        <title>A Novel Polar Bacteriovorax (B. antarcticus) Isolated from the Biocrust in Antarctica.</title>
        <authorList>
            <person name="Mun W."/>
            <person name="Choi S.Y."/>
            <person name="Mitchell R.J."/>
        </authorList>
    </citation>
    <scope>NUCLEOTIDE SEQUENCE [LARGE SCALE GENOMIC DNA]</scope>
    <source>
        <strain evidence="1 2">PP10</strain>
    </source>
</reference>